<evidence type="ECO:0000313" key="2">
    <source>
        <dbReference type="Proteomes" id="UP001152747"/>
    </source>
</evidence>
<gene>
    <name evidence="1" type="ORF">CAMP_LOCUS19151</name>
</gene>
<evidence type="ECO:0000313" key="1">
    <source>
        <dbReference type="EMBL" id="CAI5456514.1"/>
    </source>
</evidence>
<comment type="caution">
    <text evidence="1">The sequence shown here is derived from an EMBL/GenBank/DDBJ whole genome shotgun (WGS) entry which is preliminary data.</text>
</comment>
<reference evidence="1" key="1">
    <citation type="submission" date="2022-11" db="EMBL/GenBank/DDBJ databases">
        <authorList>
            <person name="Kikuchi T."/>
        </authorList>
    </citation>
    <scope>NUCLEOTIDE SEQUENCE</scope>
    <source>
        <strain evidence="1">PS1010</strain>
    </source>
</reference>
<dbReference type="AlphaFoldDB" id="A0A9P1J1M3"/>
<keyword evidence="2" id="KW-1185">Reference proteome</keyword>
<name>A0A9P1J1M3_9PELO</name>
<organism evidence="1 2">
    <name type="scientific">Caenorhabditis angaria</name>
    <dbReference type="NCBI Taxonomy" id="860376"/>
    <lineage>
        <taxon>Eukaryota</taxon>
        <taxon>Metazoa</taxon>
        <taxon>Ecdysozoa</taxon>
        <taxon>Nematoda</taxon>
        <taxon>Chromadorea</taxon>
        <taxon>Rhabditida</taxon>
        <taxon>Rhabditina</taxon>
        <taxon>Rhabditomorpha</taxon>
        <taxon>Rhabditoidea</taxon>
        <taxon>Rhabditidae</taxon>
        <taxon>Peloderinae</taxon>
        <taxon>Caenorhabditis</taxon>
    </lineage>
</organism>
<proteinExistence type="predicted"/>
<protein>
    <submittedName>
        <fullName evidence="1">Uncharacterized protein</fullName>
    </submittedName>
</protein>
<sequence>MARSLEQLAQEQTMRFFLLRSQANRYGNASRRQREWFDNGIALLLPLIGQNEEAFGTFCWYFRIFMQRLQEVNPHLVIPTLTPWNEFDRNTLP</sequence>
<dbReference type="Proteomes" id="UP001152747">
    <property type="component" value="Unassembled WGS sequence"/>
</dbReference>
<dbReference type="EMBL" id="CANHGI010000006">
    <property type="protein sequence ID" value="CAI5456514.1"/>
    <property type="molecule type" value="Genomic_DNA"/>
</dbReference>
<accession>A0A9P1J1M3</accession>